<feature type="region of interest" description="Disordered" evidence="5">
    <location>
        <begin position="20"/>
        <end position="95"/>
    </location>
</feature>
<sequence length="362" mass="40776">MSHPSLVAKVDEFGIEIARVKKAEEKKSKSKKSKKKGKGKKKGSDDSGSDDSESASEERQRGRQKKKKKGDKDEEKAKDQDLALDEDGLNLGNEGDFNEDEISGLKWADIDGKKSFEVLFNVGHRQKMYYIKYRLELGQWQYDIRGLKDSMVYAIRIRGKNKSGWGGYSVPVKAVTKKLTIDSVIMKSKEKAALLKFVSKKERKKRWKLLFRASKDGFASTQFHAKCDNKGTTITVVLSALGHVFGGYTVLPWQSGGGAYQQDSNAFIFLLRSTNKIYKKPQKWGIKNGYNAVYHSGGYGPTFGMSLFFKKKKIIFYTLFGCDTTNSSYSNAGNSFTSPVDQTLLAGSYNFLVKDYEVYQLK</sequence>
<keyword evidence="8" id="KW-1185">Reference proteome</keyword>
<evidence type="ECO:0000256" key="1">
    <source>
        <dbReference type="ARBA" id="ARBA00004173"/>
    </source>
</evidence>
<dbReference type="CDD" id="cd00063">
    <property type="entry name" value="FN3"/>
    <property type="match status" value="1"/>
</dbReference>
<reference evidence="7 8" key="1">
    <citation type="journal article" date="2013" name="Curr. Biol.">
        <title>The Genome of the Foraminiferan Reticulomyxa filosa.</title>
        <authorList>
            <person name="Glockner G."/>
            <person name="Hulsmann N."/>
            <person name="Schleicher M."/>
            <person name="Noegel A.A."/>
            <person name="Eichinger L."/>
            <person name="Gallinger C."/>
            <person name="Pawlowski J."/>
            <person name="Sierra R."/>
            <person name="Euteneuer U."/>
            <person name="Pillet L."/>
            <person name="Moustafa A."/>
            <person name="Platzer M."/>
            <person name="Groth M."/>
            <person name="Szafranski K."/>
            <person name="Schliwa M."/>
        </authorList>
    </citation>
    <scope>NUCLEOTIDE SEQUENCE [LARGE SCALE GENOMIC DNA]</scope>
</reference>
<protein>
    <recommendedName>
        <fullName evidence="4">Oxidation resistance protein 1</fullName>
    </recommendedName>
</protein>
<dbReference type="Pfam" id="PF07534">
    <property type="entry name" value="TLD"/>
    <property type="match status" value="1"/>
</dbReference>
<proteinExistence type="inferred from homology"/>
<keyword evidence="3" id="KW-0496">Mitochondrion</keyword>
<dbReference type="OMA" id="KWADIDG"/>
<dbReference type="AlphaFoldDB" id="X6MWL2"/>
<dbReference type="EMBL" id="ASPP01015609">
    <property type="protein sequence ID" value="ETO18031.1"/>
    <property type="molecule type" value="Genomic_DNA"/>
</dbReference>
<organism evidence="7 8">
    <name type="scientific">Reticulomyxa filosa</name>
    <dbReference type="NCBI Taxonomy" id="46433"/>
    <lineage>
        <taxon>Eukaryota</taxon>
        <taxon>Sar</taxon>
        <taxon>Rhizaria</taxon>
        <taxon>Retaria</taxon>
        <taxon>Foraminifera</taxon>
        <taxon>Monothalamids</taxon>
        <taxon>Reticulomyxidae</taxon>
        <taxon>Reticulomyxa</taxon>
    </lineage>
</organism>
<comment type="similarity">
    <text evidence="2">Belongs to the OXR1 family.</text>
</comment>
<dbReference type="Proteomes" id="UP000023152">
    <property type="component" value="Unassembled WGS sequence"/>
</dbReference>
<evidence type="ECO:0000256" key="3">
    <source>
        <dbReference type="ARBA" id="ARBA00023128"/>
    </source>
</evidence>
<dbReference type="PANTHER" id="PTHR23354">
    <property type="entry name" value="NUCLEOLAR PROTEIN 7/ESTROGEN RECEPTOR COACTIVATOR-RELATED"/>
    <property type="match status" value="1"/>
</dbReference>
<dbReference type="SUPFAM" id="SSF49265">
    <property type="entry name" value="Fibronectin type III"/>
    <property type="match status" value="1"/>
</dbReference>
<comment type="subcellular location">
    <subcellularLocation>
        <location evidence="1">Mitochondrion</location>
    </subcellularLocation>
</comment>
<accession>X6MWL2</accession>
<feature type="compositionally biased region" description="Basic residues" evidence="5">
    <location>
        <begin position="28"/>
        <end position="41"/>
    </location>
</feature>
<dbReference type="OrthoDB" id="25620at2759"/>
<evidence type="ECO:0000259" key="6">
    <source>
        <dbReference type="PROSITE" id="PS51886"/>
    </source>
</evidence>
<dbReference type="GO" id="GO:0005739">
    <property type="term" value="C:mitochondrion"/>
    <property type="evidence" value="ECO:0007669"/>
    <property type="project" value="UniProtKB-SubCell"/>
</dbReference>
<evidence type="ECO:0000256" key="4">
    <source>
        <dbReference type="ARBA" id="ARBA00040604"/>
    </source>
</evidence>
<name>X6MWL2_RETFI</name>
<comment type="caution">
    <text evidence="7">The sequence shown here is derived from an EMBL/GenBank/DDBJ whole genome shotgun (WGS) entry which is preliminary data.</text>
</comment>
<dbReference type="SMART" id="SM00584">
    <property type="entry name" value="TLDc"/>
    <property type="match status" value="1"/>
</dbReference>
<evidence type="ECO:0000256" key="5">
    <source>
        <dbReference type="SAM" id="MobiDB-lite"/>
    </source>
</evidence>
<feature type="domain" description="TLDc" evidence="6">
    <location>
        <begin position="184"/>
        <end position="362"/>
    </location>
</feature>
<dbReference type="InterPro" id="IPR003961">
    <property type="entry name" value="FN3_dom"/>
</dbReference>
<dbReference type="PANTHER" id="PTHR23354:SF62">
    <property type="entry name" value="MUSTARD, ISOFORM V"/>
    <property type="match status" value="1"/>
</dbReference>
<evidence type="ECO:0000313" key="8">
    <source>
        <dbReference type="Proteomes" id="UP000023152"/>
    </source>
</evidence>
<gene>
    <name evidence="7" type="ORF">RFI_19264</name>
</gene>
<dbReference type="InterPro" id="IPR006571">
    <property type="entry name" value="TLDc_dom"/>
</dbReference>
<dbReference type="PROSITE" id="PS51886">
    <property type="entry name" value="TLDC"/>
    <property type="match status" value="1"/>
</dbReference>
<evidence type="ECO:0000313" key="7">
    <source>
        <dbReference type="EMBL" id="ETO18031.1"/>
    </source>
</evidence>
<feature type="compositionally biased region" description="Basic and acidic residues" evidence="5">
    <location>
        <begin position="70"/>
        <end position="81"/>
    </location>
</feature>
<evidence type="ECO:0000256" key="2">
    <source>
        <dbReference type="ARBA" id="ARBA00009540"/>
    </source>
</evidence>
<dbReference type="InterPro" id="IPR036116">
    <property type="entry name" value="FN3_sf"/>
</dbReference>